<comment type="caution">
    <text evidence="2">The sequence shown here is derived from an EMBL/GenBank/DDBJ whole genome shotgun (WGS) entry which is preliminary data.</text>
</comment>
<dbReference type="Proteomes" id="UP001323405">
    <property type="component" value="Unassembled WGS sequence"/>
</dbReference>
<proteinExistence type="predicted"/>
<dbReference type="RefSeq" id="XP_062749508.1">
    <property type="nucleotide sequence ID" value="XM_062886424.1"/>
</dbReference>
<dbReference type="EMBL" id="JAFFHA010000001">
    <property type="protein sequence ID" value="KAK4660538.1"/>
    <property type="molecule type" value="Genomic_DNA"/>
</dbReference>
<dbReference type="Pfam" id="PF01425">
    <property type="entry name" value="Amidase"/>
    <property type="match status" value="1"/>
</dbReference>
<evidence type="ECO:0000259" key="1">
    <source>
        <dbReference type="Pfam" id="PF01425"/>
    </source>
</evidence>
<dbReference type="PANTHER" id="PTHR42678">
    <property type="entry name" value="AMIDASE"/>
    <property type="match status" value="1"/>
</dbReference>
<keyword evidence="3" id="KW-1185">Reference proteome</keyword>
<dbReference type="GeneID" id="87906331"/>
<name>A0ABR0GXQ7_9PEZI</name>
<dbReference type="Gene3D" id="3.90.1300.10">
    <property type="entry name" value="Amidase signature (AS) domain"/>
    <property type="match status" value="1"/>
</dbReference>
<dbReference type="InterPro" id="IPR023631">
    <property type="entry name" value="Amidase_dom"/>
</dbReference>
<gene>
    <name evidence="2" type="ORF">QC762_119880</name>
</gene>
<dbReference type="InterPro" id="IPR036928">
    <property type="entry name" value="AS_sf"/>
</dbReference>
<reference evidence="2 3" key="1">
    <citation type="journal article" date="2023" name="bioRxiv">
        <title>High-quality genome assemblies of four members of thePodospora anserinaspecies complex.</title>
        <authorList>
            <person name="Ament-Velasquez S.L."/>
            <person name="Vogan A.A."/>
            <person name="Wallerman O."/>
            <person name="Hartmann F."/>
            <person name="Gautier V."/>
            <person name="Silar P."/>
            <person name="Giraud T."/>
            <person name="Johannesson H."/>
        </authorList>
    </citation>
    <scope>NUCLEOTIDE SEQUENCE [LARGE SCALE GENOMIC DNA]</scope>
    <source>
        <strain evidence="2 3">CBS 415.72m</strain>
    </source>
</reference>
<accession>A0ABR0GXQ7</accession>
<dbReference type="SUPFAM" id="SSF75304">
    <property type="entry name" value="Amidase signature (AS) enzymes"/>
    <property type="match status" value="1"/>
</dbReference>
<feature type="domain" description="Amidase" evidence="1">
    <location>
        <begin position="94"/>
        <end position="543"/>
    </location>
</feature>
<evidence type="ECO:0000313" key="2">
    <source>
        <dbReference type="EMBL" id="KAK4660538.1"/>
    </source>
</evidence>
<sequence>MSDSGSLRGAYTPGRTATAYRKPKKHHFGRASSAIKMAACSISRVVNHLLIQLVAFAWLSESPAWALSNAFDVREASIDSVHNALFTQITTCREIVSAFIARVEEFNPTVNAIISLNPEALSIANKLDERIAAGNVTGSLFCIPVVLKDNYDAVGTNTTGACFDLANSKPLEDAPTVTALRNAGAVILGKANLHEMALEGLTVSSLGGQTVNPYDKTRTPGGSSGGTGAAVASNFAIFGTGTDTVNSLRSPANAGSLFSFRPTRGLISRAGVIPVSFTQDTVGAIARNPKDLAVALTVMASVGFDPNDNVTALVPPEVRGRDYSASLYGGSLTGRRFGFLDGFLNHTASAETTPVNDVMADMVEKLKGAGATVVNITESIYNTVTLAALDVQIYEFKEVLDAYLARPRLGGSPRPDSFAELYNSGRFLVIPGQSGMIRSSLVSSTANTAYLDSLRKIQDLTQALDATFARNNLDALIYPQQKNLVVKIGSPSQSGRNGILAALTGRPVVHVPAGFSPPSEDAPIGVPIGMEILGRPFSEGLLLNIANHIAEKFPVRKMPPFANGTVEARAYESVPVIRPDTGNIPGVYPIGVF</sequence>
<organism evidence="2 3">
    <name type="scientific">Podospora pseudocomata</name>
    <dbReference type="NCBI Taxonomy" id="2093779"/>
    <lineage>
        <taxon>Eukaryota</taxon>
        <taxon>Fungi</taxon>
        <taxon>Dikarya</taxon>
        <taxon>Ascomycota</taxon>
        <taxon>Pezizomycotina</taxon>
        <taxon>Sordariomycetes</taxon>
        <taxon>Sordariomycetidae</taxon>
        <taxon>Sordariales</taxon>
        <taxon>Podosporaceae</taxon>
        <taxon>Podospora</taxon>
    </lineage>
</organism>
<protein>
    <recommendedName>
        <fullName evidence="1">Amidase domain-containing protein</fullName>
    </recommendedName>
</protein>
<evidence type="ECO:0000313" key="3">
    <source>
        <dbReference type="Proteomes" id="UP001323405"/>
    </source>
</evidence>
<dbReference type="PANTHER" id="PTHR42678:SF5">
    <property type="entry name" value="GLUTAMYL-TRNA(GLN) AMIDOTRANSFERASE SUBUNIT A"/>
    <property type="match status" value="1"/>
</dbReference>